<dbReference type="AlphaFoldDB" id="A0A7X2L4Y8"/>
<comment type="caution">
    <text evidence="1">The sequence shown here is derived from an EMBL/GenBank/DDBJ whole genome shotgun (WGS) entry which is preliminary data.</text>
</comment>
<gene>
    <name evidence="1" type="ORF">GJB61_28310</name>
</gene>
<dbReference type="Proteomes" id="UP000463051">
    <property type="component" value="Unassembled WGS sequence"/>
</dbReference>
<evidence type="ECO:0000313" key="1">
    <source>
        <dbReference type="EMBL" id="MRN56858.1"/>
    </source>
</evidence>
<organism evidence="1 2">
    <name type="scientific">Paenibacillus monticola</name>
    <dbReference type="NCBI Taxonomy" id="2666075"/>
    <lineage>
        <taxon>Bacteria</taxon>
        <taxon>Bacillati</taxon>
        <taxon>Bacillota</taxon>
        <taxon>Bacilli</taxon>
        <taxon>Bacillales</taxon>
        <taxon>Paenibacillaceae</taxon>
        <taxon>Paenibacillus</taxon>
    </lineage>
</organism>
<evidence type="ECO:0000313" key="2">
    <source>
        <dbReference type="Proteomes" id="UP000463051"/>
    </source>
</evidence>
<protein>
    <submittedName>
        <fullName evidence="1">Uncharacterized protein</fullName>
    </submittedName>
</protein>
<accession>A0A7X2L4Y8</accession>
<dbReference type="EMBL" id="WJXB01000016">
    <property type="protein sequence ID" value="MRN56858.1"/>
    <property type="molecule type" value="Genomic_DNA"/>
</dbReference>
<proteinExistence type="predicted"/>
<sequence length="47" mass="5283">MLINLGNLGHWEIKQQYLTDNKIVLPSGVTELYVTFEGPAGKNHLVM</sequence>
<reference evidence="1 2" key="1">
    <citation type="submission" date="2019-11" db="EMBL/GenBank/DDBJ databases">
        <title>Paenibacillus monticola sp. nov., a novel PGPR strain isolated from mountain sample in China.</title>
        <authorList>
            <person name="Zhao Q."/>
            <person name="Li H.-P."/>
            <person name="Zhang J.-L."/>
        </authorList>
    </citation>
    <scope>NUCLEOTIDE SEQUENCE [LARGE SCALE GENOMIC DNA]</scope>
    <source>
        <strain evidence="1 2">LC-T2</strain>
    </source>
</reference>
<dbReference type="RefSeq" id="WP_154122351.1">
    <property type="nucleotide sequence ID" value="NZ_WJXB01000016.1"/>
</dbReference>
<keyword evidence="2" id="KW-1185">Reference proteome</keyword>
<name>A0A7X2L4Y8_9BACL</name>